<keyword evidence="2" id="KW-1185">Reference proteome</keyword>
<proteinExistence type="predicted"/>
<gene>
    <name evidence="1" type="ORF">BO66DRAFT_432458</name>
</gene>
<protein>
    <submittedName>
        <fullName evidence="1">Cell polarity protein</fullName>
    </submittedName>
</protein>
<dbReference type="EMBL" id="KZ825005">
    <property type="protein sequence ID" value="RAH64801.1"/>
    <property type="molecule type" value="Genomic_DNA"/>
</dbReference>
<organism evidence="1 2">
    <name type="scientific">Aspergillus aculeatinus CBS 121060</name>
    <dbReference type="NCBI Taxonomy" id="1448322"/>
    <lineage>
        <taxon>Eukaryota</taxon>
        <taxon>Fungi</taxon>
        <taxon>Dikarya</taxon>
        <taxon>Ascomycota</taxon>
        <taxon>Pezizomycotina</taxon>
        <taxon>Eurotiomycetes</taxon>
        <taxon>Eurotiomycetidae</taxon>
        <taxon>Eurotiales</taxon>
        <taxon>Aspergillaceae</taxon>
        <taxon>Aspergillus</taxon>
        <taxon>Aspergillus subgen. Circumdati</taxon>
    </lineage>
</organism>
<evidence type="ECO:0000313" key="2">
    <source>
        <dbReference type="Proteomes" id="UP000249661"/>
    </source>
</evidence>
<sequence length="311" mass="34458">MYRHDCPVPYIQLLEVLIKHDNTAIEGSFAKLRKLAVMAFQPTPADISVVITTPGTGSSAEPRFLTERRVTPTWTVMQLKTKLETMTGVPPGCQRLRLRSPGRPDQWVEDDNSIIGDWGLMRGCEIEVHDYRPQASRPNLTDLSSVEKYVLPTSTYEALSNSVLAWKKNQKLGRFDPNAARPEEAMRSQALKDIGEVGQRAFVVGIVVNNRAIVLPSSPPHVRRGTIRYVGPVPTIPFPGVDLELVDSADFPVWVGIELDEPLGKNDGSVGGKRYFVCPNKTGVFVKPEKVEVGDFPPLGLDDLDAEMEEI</sequence>
<accession>A0ACD1GUC2</accession>
<name>A0ACD1GUC2_9EURO</name>
<evidence type="ECO:0000313" key="1">
    <source>
        <dbReference type="EMBL" id="RAH64801.1"/>
    </source>
</evidence>
<dbReference type="Proteomes" id="UP000249661">
    <property type="component" value="Unassembled WGS sequence"/>
</dbReference>
<reference evidence="1" key="1">
    <citation type="submission" date="2018-02" db="EMBL/GenBank/DDBJ databases">
        <title>The genomes of Aspergillus section Nigri reveals drivers in fungal speciation.</title>
        <authorList>
            <consortium name="DOE Joint Genome Institute"/>
            <person name="Vesth T.C."/>
            <person name="Nybo J."/>
            <person name="Theobald S."/>
            <person name="Brandl J."/>
            <person name="Frisvad J.C."/>
            <person name="Nielsen K.F."/>
            <person name="Lyhne E.K."/>
            <person name="Kogle M.E."/>
            <person name="Kuo A."/>
            <person name="Riley R."/>
            <person name="Clum A."/>
            <person name="Nolan M."/>
            <person name="Lipzen A."/>
            <person name="Salamov A."/>
            <person name="Henrissat B."/>
            <person name="Wiebenga A."/>
            <person name="De vries R.P."/>
            <person name="Grigoriev I.V."/>
            <person name="Mortensen U.H."/>
            <person name="Andersen M.R."/>
            <person name="Baker S.E."/>
        </authorList>
    </citation>
    <scope>NUCLEOTIDE SEQUENCE</scope>
    <source>
        <strain evidence="1">CBS 121060</strain>
    </source>
</reference>